<evidence type="ECO:0000313" key="2">
    <source>
        <dbReference type="Proteomes" id="UP000886595"/>
    </source>
</evidence>
<dbReference type="OrthoDB" id="10546365at2759"/>
<accession>A0A8X7SHJ1</accession>
<proteinExistence type="predicted"/>
<dbReference type="Proteomes" id="UP000886595">
    <property type="component" value="Unassembled WGS sequence"/>
</dbReference>
<comment type="caution">
    <text evidence="1">The sequence shown here is derived from an EMBL/GenBank/DDBJ whole genome shotgun (WGS) entry which is preliminary data.</text>
</comment>
<sequence>MQSKAAKTQFWWAIMGRDMNDPLASYVSWGHTQMVIREWRRPDSTLKGMNSLEGECSVEMVSWKIKGRDVGATHGEILSILESIGANQHGVQNALKISTEVPDFHCTGQTDRRVYWTVLHASGRELWLEPWPDDRFDRTGICLHRPVFYFMKNSRDESHSTHQS</sequence>
<reference evidence="1 2" key="1">
    <citation type="submission" date="2020-02" db="EMBL/GenBank/DDBJ databases">
        <authorList>
            <person name="Ma Q."/>
            <person name="Huang Y."/>
            <person name="Song X."/>
            <person name="Pei D."/>
        </authorList>
    </citation>
    <scope>NUCLEOTIDE SEQUENCE [LARGE SCALE GENOMIC DNA]</scope>
    <source>
        <strain evidence="1">Sxm20200214</strain>
        <tissue evidence="1">Leaf</tissue>
    </source>
</reference>
<organism evidence="1 2">
    <name type="scientific">Brassica carinata</name>
    <name type="common">Ethiopian mustard</name>
    <name type="synonym">Abyssinian cabbage</name>
    <dbReference type="NCBI Taxonomy" id="52824"/>
    <lineage>
        <taxon>Eukaryota</taxon>
        <taxon>Viridiplantae</taxon>
        <taxon>Streptophyta</taxon>
        <taxon>Embryophyta</taxon>
        <taxon>Tracheophyta</taxon>
        <taxon>Spermatophyta</taxon>
        <taxon>Magnoliopsida</taxon>
        <taxon>eudicotyledons</taxon>
        <taxon>Gunneridae</taxon>
        <taxon>Pentapetalae</taxon>
        <taxon>rosids</taxon>
        <taxon>malvids</taxon>
        <taxon>Brassicales</taxon>
        <taxon>Brassicaceae</taxon>
        <taxon>Brassiceae</taxon>
        <taxon>Brassica</taxon>
    </lineage>
</organism>
<gene>
    <name evidence="1" type="ORF">Bca52824_026922</name>
</gene>
<keyword evidence="2" id="KW-1185">Reference proteome</keyword>
<dbReference type="EMBL" id="JAAMPC010000006">
    <property type="protein sequence ID" value="KAG2307174.1"/>
    <property type="molecule type" value="Genomic_DNA"/>
</dbReference>
<dbReference type="AlphaFoldDB" id="A0A8X7SHJ1"/>
<name>A0A8X7SHJ1_BRACI</name>
<protein>
    <submittedName>
        <fullName evidence="1">Uncharacterized protein</fullName>
    </submittedName>
</protein>
<evidence type="ECO:0000313" key="1">
    <source>
        <dbReference type="EMBL" id="KAG2307174.1"/>
    </source>
</evidence>